<dbReference type="Pfam" id="PF00620">
    <property type="entry name" value="RhoGAP"/>
    <property type="match status" value="1"/>
</dbReference>
<dbReference type="EnsemblMetazoa" id="PPAI009780-RA">
    <property type="protein sequence ID" value="PPAI009780-PA"/>
    <property type="gene ID" value="PPAI009780"/>
</dbReference>
<dbReference type="GO" id="GO:0007165">
    <property type="term" value="P:signal transduction"/>
    <property type="evidence" value="ECO:0007669"/>
    <property type="project" value="InterPro"/>
</dbReference>
<dbReference type="GO" id="GO:0005737">
    <property type="term" value="C:cytoplasm"/>
    <property type="evidence" value="ECO:0007669"/>
    <property type="project" value="TreeGrafter"/>
</dbReference>
<dbReference type="EMBL" id="AJVK01007271">
    <property type="status" value="NOT_ANNOTATED_CDS"/>
    <property type="molecule type" value="Genomic_DNA"/>
</dbReference>
<dbReference type="SUPFAM" id="SSF48350">
    <property type="entry name" value="GTPase activation domain, GAP"/>
    <property type="match status" value="1"/>
</dbReference>
<keyword evidence="4" id="KW-1185">Reference proteome</keyword>
<feature type="region of interest" description="Disordered" evidence="2">
    <location>
        <begin position="632"/>
        <end position="655"/>
    </location>
</feature>
<evidence type="ECO:0000313" key="3">
    <source>
        <dbReference type="EnsemblMetazoa" id="PPAI009780-PA"/>
    </source>
</evidence>
<feature type="region of interest" description="Disordered" evidence="2">
    <location>
        <begin position="1"/>
        <end position="31"/>
    </location>
</feature>
<dbReference type="VEuPathDB" id="VectorBase:PPAPM1_006028"/>
<proteinExistence type="predicted"/>
<organism evidence="3 4">
    <name type="scientific">Phlebotomus papatasi</name>
    <name type="common">Sandfly</name>
    <dbReference type="NCBI Taxonomy" id="29031"/>
    <lineage>
        <taxon>Eukaryota</taxon>
        <taxon>Metazoa</taxon>
        <taxon>Ecdysozoa</taxon>
        <taxon>Arthropoda</taxon>
        <taxon>Hexapoda</taxon>
        <taxon>Insecta</taxon>
        <taxon>Pterygota</taxon>
        <taxon>Neoptera</taxon>
        <taxon>Endopterygota</taxon>
        <taxon>Diptera</taxon>
        <taxon>Nematocera</taxon>
        <taxon>Psychodoidea</taxon>
        <taxon>Psychodidae</taxon>
        <taxon>Phlebotomus</taxon>
        <taxon>Phlebotomus</taxon>
    </lineage>
</organism>
<dbReference type="InterPro" id="IPR008936">
    <property type="entry name" value="Rho_GTPase_activation_prot"/>
</dbReference>
<keyword evidence="1" id="KW-0343">GTPase activation</keyword>
<dbReference type="PANTHER" id="PTHR23176">
    <property type="entry name" value="RHO/RAC/CDC GTPASE-ACTIVATING PROTEIN"/>
    <property type="match status" value="1"/>
</dbReference>
<accession>A0A1B0GQJ0</accession>
<evidence type="ECO:0000256" key="2">
    <source>
        <dbReference type="SAM" id="MobiDB-lite"/>
    </source>
</evidence>
<dbReference type="AlphaFoldDB" id="A0A1B0GQJ0"/>
<dbReference type="InterPro" id="IPR000198">
    <property type="entry name" value="RhoGAP_dom"/>
</dbReference>
<dbReference type="PANTHER" id="PTHR23176:SF129">
    <property type="entry name" value="RHO GTPASE ACTIVATING PROTEIN AT 16F, ISOFORM E-RELATED"/>
    <property type="match status" value="1"/>
</dbReference>
<dbReference type="Gene3D" id="1.10.555.10">
    <property type="entry name" value="Rho GTPase activation protein"/>
    <property type="match status" value="1"/>
</dbReference>
<dbReference type="EMBL" id="AJVK01007272">
    <property type="status" value="NOT_ANNOTATED_CDS"/>
    <property type="molecule type" value="Genomic_DNA"/>
</dbReference>
<dbReference type="PROSITE" id="PS50238">
    <property type="entry name" value="RHOGAP"/>
    <property type="match status" value="1"/>
</dbReference>
<dbReference type="CDD" id="cd00159">
    <property type="entry name" value="RhoGAP"/>
    <property type="match status" value="1"/>
</dbReference>
<protein>
    <submittedName>
        <fullName evidence="3">Uncharacterized protein</fullName>
    </submittedName>
</protein>
<reference evidence="3" key="1">
    <citation type="submission" date="2022-08" db="UniProtKB">
        <authorList>
            <consortium name="EnsemblMetazoa"/>
        </authorList>
    </citation>
    <scope>IDENTIFICATION</scope>
    <source>
        <strain evidence="3">Israel</strain>
    </source>
</reference>
<dbReference type="GO" id="GO:0005096">
    <property type="term" value="F:GTPase activator activity"/>
    <property type="evidence" value="ECO:0007669"/>
    <property type="project" value="UniProtKB-KW"/>
</dbReference>
<dbReference type="VEuPathDB" id="VectorBase:PPAI009780"/>
<dbReference type="InterPro" id="IPR050729">
    <property type="entry name" value="Rho-GAP"/>
</dbReference>
<dbReference type="Proteomes" id="UP000092462">
    <property type="component" value="Unassembled WGS sequence"/>
</dbReference>
<evidence type="ECO:0000256" key="1">
    <source>
        <dbReference type="ARBA" id="ARBA00022468"/>
    </source>
</evidence>
<evidence type="ECO:0000313" key="4">
    <source>
        <dbReference type="Proteomes" id="UP000092462"/>
    </source>
</evidence>
<dbReference type="EMBL" id="AJVK01007273">
    <property type="status" value="NOT_ANNOTATED_CDS"/>
    <property type="molecule type" value="Genomic_DNA"/>
</dbReference>
<sequence>MKRYPSQGKVDSSSSVGLELEERKPPIPRQRTSLRRYANDWTDFTAKRSVDIYENLRTDGEYCEIVNGAENIYENICDKCGRIYSGDQCSECFKPTTKSSKKFVDFFGSLKRRNKVRDQRKKLEIIHNVDGFDGVFSTRDTFDLTEICQLKEETRNTYGRIQPQSDSTYYENVSPTSSSPCDEVRDSSLAAWMISLRWEVVDYTDNCAVSVKSVPSKLYDLQLSVESSACWGEYSSAQEEDFTQNILIFIQNISEKCRKKRRRVEEQEVVEETQEFVGKSLEVVNTVPRISALNPFDFLNRIFLSIGINTALLDFNNELIVFCLQTPSWRQNSQDLVNERESALVMQILEKEDNLSCRGKCLNTEMSSAAPIAANDQLDTNNLNTLGKKVPTSAEDFNIKCAEEIREPEKIYQPIWKFHTVGIGREAVAVDTFECSYNSEDFVEEIDSGEWEIAEEFEFSSSRECLAVEEIEEHPCPQEISPFRTICILFSREQPHLNRFIHDYRKHHHIFEHPIEKPDQSTQYETQSNKNQIQGSSGNNFPIPDSVMAWKFMLLNANYPEDEEDVIISPSTFEALSQSFTDSMESFKAIGTRGVDFLRGRSKEDQEAVTVVHYKCDLGKFSSSSVDNLSTLSTDGPQSLASSSSNSPPLENKKFPKILRPLTKTPSPTVSIRARKEEKSRTVFGPNLNDIRLDPDEGIPKFVVKCIQCIEMQENITTNGIYRASGNKILIEAVRKKMNERHHIRKDLIWTFLEKQDVHTLTGSLKLFFRNLTTQLIPDDVFDRLPQPLEIESLPDIPRKTLNFLIRHLVKVTQYSSENFMNSSNLSICWGACIFASSQKALETFDTNDVIRKNYLIKLLIERYDSIFDQIR</sequence>
<dbReference type="SMART" id="SM00324">
    <property type="entry name" value="RhoGAP"/>
    <property type="match status" value="1"/>
</dbReference>
<feature type="compositionally biased region" description="Low complexity" evidence="2">
    <location>
        <begin position="632"/>
        <end position="650"/>
    </location>
</feature>
<name>A0A1B0GQJ0_PHLPP</name>